<dbReference type="Proteomes" id="UP001187734">
    <property type="component" value="Unassembled WGS sequence"/>
</dbReference>
<proteinExistence type="predicted"/>
<feature type="compositionally biased region" description="Low complexity" evidence="1">
    <location>
        <begin position="82"/>
        <end position="99"/>
    </location>
</feature>
<organism evidence="2 3">
    <name type="scientific">Fusarium torulosum</name>
    <dbReference type="NCBI Taxonomy" id="33205"/>
    <lineage>
        <taxon>Eukaryota</taxon>
        <taxon>Fungi</taxon>
        <taxon>Dikarya</taxon>
        <taxon>Ascomycota</taxon>
        <taxon>Pezizomycotina</taxon>
        <taxon>Sordariomycetes</taxon>
        <taxon>Hypocreomycetidae</taxon>
        <taxon>Hypocreales</taxon>
        <taxon>Nectriaceae</taxon>
        <taxon>Fusarium</taxon>
    </lineage>
</organism>
<sequence>MPLLALSADFNAAEMGNDYEEIDEDEYILVSEFADVKTRPCFTGRLLSFAHERGSATGTDRRVVDLVLNRLAETMPVPLSRIRGISGSCHSSSSQQDDTLTSKRTPPKEVEENYAVDAGMGTRNPAAAVTATGVAKNSRAPYTPRDPDPP</sequence>
<evidence type="ECO:0000256" key="1">
    <source>
        <dbReference type="SAM" id="MobiDB-lite"/>
    </source>
</evidence>
<dbReference type="EMBL" id="ONZP01000296">
    <property type="protein sequence ID" value="SPJ80072.1"/>
    <property type="molecule type" value="Genomic_DNA"/>
</dbReference>
<accession>A0AAE8MDC1</accession>
<keyword evidence="3" id="KW-1185">Reference proteome</keyword>
<evidence type="ECO:0000313" key="3">
    <source>
        <dbReference type="Proteomes" id="UP001187734"/>
    </source>
</evidence>
<comment type="caution">
    <text evidence="2">The sequence shown here is derived from an EMBL/GenBank/DDBJ whole genome shotgun (WGS) entry which is preliminary data.</text>
</comment>
<feature type="region of interest" description="Disordered" evidence="1">
    <location>
        <begin position="82"/>
        <end position="150"/>
    </location>
</feature>
<protein>
    <submittedName>
        <fullName evidence="2">Uncharacterized protein</fullName>
    </submittedName>
</protein>
<reference evidence="2" key="1">
    <citation type="submission" date="2018-03" db="EMBL/GenBank/DDBJ databases">
        <authorList>
            <person name="Guldener U."/>
        </authorList>
    </citation>
    <scope>NUCLEOTIDE SEQUENCE</scope>
</reference>
<dbReference type="AlphaFoldDB" id="A0AAE8MDC1"/>
<gene>
    <name evidence="2" type="ORF">FTOL_08464</name>
</gene>
<name>A0AAE8MDC1_9HYPO</name>
<evidence type="ECO:0000313" key="2">
    <source>
        <dbReference type="EMBL" id="SPJ80072.1"/>
    </source>
</evidence>